<evidence type="ECO:0000313" key="2">
    <source>
        <dbReference type="Proteomes" id="UP000238220"/>
    </source>
</evidence>
<organism evidence="1 2">
    <name type="scientific">Solimonas fluminis</name>
    <dbReference type="NCBI Taxonomy" id="2086571"/>
    <lineage>
        <taxon>Bacteria</taxon>
        <taxon>Pseudomonadati</taxon>
        <taxon>Pseudomonadota</taxon>
        <taxon>Gammaproteobacteria</taxon>
        <taxon>Nevskiales</taxon>
        <taxon>Nevskiaceae</taxon>
        <taxon>Solimonas</taxon>
    </lineage>
</organism>
<proteinExistence type="predicted"/>
<protein>
    <submittedName>
        <fullName evidence="1">Uncharacterized protein</fullName>
    </submittedName>
</protein>
<dbReference type="RefSeq" id="WP_104231530.1">
    <property type="nucleotide sequence ID" value="NZ_PSNW01000010.1"/>
</dbReference>
<reference evidence="1 2" key="1">
    <citation type="submission" date="2018-02" db="EMBL/GenBank/DDBJ databases">
        <title>Genome sequencing of Solimonas sp. HR-BB.</title>
        <authorList>
            <person name="Lee Y."/>
            <person name="Jeon C.O."/>
        </authorList>
    </citation>
    <scope>NUCLEOTIDE SEQUENCE [LARGE SCALE GENOMIC DNA]</scope>
    <source>
        <strain evidence="1 2">HR-BB</strain>
    </source>
</reference>
<comment type="caution">
    <text evidence="1">The sequence shown here is derived from an EMBL/GenBank/DDBJ whole genome shotgun (WGS) entry which is preliminary data.</text>
</comment>
<evidence type="ECO:0000313" key="1">
    <source>
        <dbReference type="EMBL" id="PPE72720.1"/>
    </source>
</evidence>
<keyword evidence="2" id="KW-1185">Reference proteome</keyword>
<gene>
    <name evidence="1" type="ORF">C3942_16865</name>
</gene>
<accession>A0A2S5TCI4</accession>
<dbReference type="OrthoDB" id="6399741at2"/>
<dbReference type="InterPro" id="IPR027417">
    <property type="entry name" value="P-loop_NTPase"/>
</dbReference>
<dbReference type="EMBL" id="PSNW01000010">
    <property type="protein sequence ID" value="PPE72720.1"/>
    <property type="molecule type" value="Genomic_DNA"/>
</dbReference>
<sequence length="211" mass="23504">MRKPDNSLPAQIELVAGAPETGKSTEVIKRLKGERDVLVWDYKNEYHDVPGFIVTYDIAEFVRLARGPGRVAFHGSPDPDLFEFVCRVVWERGSCRFVAEELSAVTRQGKAAAAWHRITTAGRGYGIRPLGVTQRVAEIDKTLVGCLSSIHTRRLNTEADRVAMAKLLDVPAADVAALTGYQWIERNMRTGKVTYSTKPQAVRAGNPRRKR</sequence>
<dbReference type="AlphaFoldDB" id="A0A2S5TCI4"/>
<dbReference type="Gene3D" id="3.40.50.300">
    <property type="entry name" value="P-loop containing nucleotide triphosphate hydrolases"/>
    <property type="match status" value="1"/>
</dbReference>
<name>A0A2S5TCI4_9GAMM</name>
<dbReference type="SUPFAM" id="SSF52540">
    <property type="entry name" value="P-loop containing nucleoside triphosphate hydrolases"/>
    <property type="match status" value="1"/>
</dbReference>
<dbReference type="Proteomes" id="UP000238220">
    <property type="component" value="Unassembled WGS sequence"/>
</dbReference>